<dbReference type="Pfam" id="PF07475">
    <property type="entry name" value="Hpr_kinase_C"/>
    <property type="match status" value="1"/>
</dbReference>
<comment type="caution">
    <text evidence="3">The sequence shown here is derived from an EMBL/GenBank/DDBJ whole genome shotgun (WGS) entry which is preliminary data.</text>
</comment>
<keyword evidence="4" id="KW-1185">Reference proteome</keyword>
<dbReference type="GO" id="GO:0000155">
    <property type="term" value="F:phosphorelay sensor kinase activity"/>
    <property type="evidence" value="ECO:0007669"/>
    <property type="project" value="InterPro"/>
</dbReference>
<gene>
    <name evidence="3" type="ORF">C3942_09225</name>
</gene>
<dbReference type="Proteomes" id="UP000238220">
    <property type="component" value="Unassembled WGS sequence"/>
</dbReference>
<dbReference type="Gene3D" id="3.40.50.300">
    <property type="entry name" value="P-loop containing nucleotide triphosphate hydrolases"/>
    <property type="match status" value="1"/>
</dbReference>
<reference evidence="3 4" key="1">
    <citation type="submission" date="2018-02" db="EMBL/GenBank/DDBJ databases">
        <title>Genome sequencing of Solimonas sp. HR-BB.</title>
        <authorList>
            <person name="Lee Y."/>
            <person name="Jeon C.O."/>
        </authorList>
    </citation>
    <scope>NUCLEOTIDE SEQUENCE [LARGE SCALE GENOMIC DNA]</scope>
    <source>
        <strain evidence="3 4">HR-BB</strain>
    </source>
</reference>
<dbReference type="CDD" id="cd01918">
    <property type="entry name" value="HprK_C"/>
    <property type="match status" value="1"/>
</dbReference>
<accession>A0A2S5TGX5</accession>
<dbReference type="GO" id="GO:0005524">
    <property type="term" value="F:ATP binding"/>
    <property type="evidence" value="ECO:0007669"/>
    <property type="project" value="InterPro"/>
</dbReference>
<evidence type="ECO:0000259" key="2">
    <source>
        <dbReference type="Pfam" id="PF07475"/>
    </source>
</evidence>
<dbReference type="EMBL" id="PSNW01000004">
    <property type="protein sequence ID" value="PPE74202.1"/>
    <property type="molecule type" value="Genomic_DNA"/>
</dbReference>
<proteinExistence type="predicted"/>
<feature type="compositionally biased region" description="Basic residues" evidence="1">
    <location>
        <begin position="185"/>
        <end position="197"/>
    </location>
</feature>
<feature type="region of interest" description="Disordered" evidence="1">
    <location>
        <begin position="181"/>
        <end position="204"/>
    </location>
</feature>
<dbReference type="RefSeq" id="WP_104230090.1">
    <property type="nucleotide sequence ID" value="NZ_PSNW01000004.1"/>
</dbReference>
<dbReference type="SUPFAM" id="SSF53795">
    <property type="entry name" value="PEP carboxykinase-like"/>
    <property type="match status" value="1"/>
</dbReference>
<dbReference type="AlphaFoldDB" id="A0A2S5TGX5"/>
<dbReference type="InterPro" id="IPR027417">
    <property type="entry name" value="P-loop_NTPase"/>
</dbReference>
<evidence type="ECO:0000313" key="3">
    <source>
        <dbReference type="EMBL" id="PPE74202.1"/>
    </source>
</evidence>
<dbReference type="PANTHER" id="PTHR30305:SF1">
    <property type="entry name" value="HPR KINASE_PHOSPHORYLASE"/>
    <property type="match status" value="1"/>
</dbReference>
<name>A0A2S5TGX5_9GAMM</name>
<evidence type="ECO:0000256" key="1">
    <source>
        <dbReference type="SAM" id="MobiDB-lite"/>
    </source>
</evidence>
<dbReference type="OrthoDB" id="9778803at2"/>
<evidence type="ECO:0000313" key="4">
    <source>
        <dbReference type="Proteomes" id="UP000238220"/>
    </source>
</evidence>
<protein>
    <recommendedName>
        <fullName evidence="2">HPr kinase/phosphorylase C-terminal domain-containing protein</fullName>
    </recommendedName>
</protein>
<feature type="domain" description="HPr kinase/phosphorylase C-terminal" evidence="2">
    <location>
        <begin position="15"/>
        <end position="178"/>
    </location>
</feature>
<sequence length="204" mass="22365">MAATRKLPREPRDAVTLHGVFLEVCGEGVLITGRSGLGKSELALELLARGHRLVADDAVEFERHGDTLKGRCPPLLEGFLEARSLGVLNIRRLYGPRALRKSAALDLVIELDAPTAPVSGMERLSGHRGRREILGIGVAEISIPIRLGHNLAVLVEAACRDLKLRRQGYRADEDFSRRQLDAIRRAGRRGPLKRRPGTKAEPPA</sequence>
<dbReference type="PANTHER" id="PTHR30305">
    <property type="entry name" value="PROTEIN YJDM-RELATED"/>
    <property type="match status" value="1"/>
</dbReference>
<dbReference type="InterPro" id="IPR011104">
    <property type="entry name" value="Hpr_kin/Pase_C"/>
</dbReference>
<dbReference type="GO" id="GO:0006109">
    <property type="term" value="P:regulation of carbohydrate metabolic process"/>
    <property type="evidence" value="ECO:0007669"/>
    <property type="project" value="InterPro"/>
</dbReference>
<organism evidence="3 4">
    <name type="scientific">Solimonas fluminis</name>
    <dbReference type="NCBI Taxonomy" id="2086571"/>
    <lineage>
        <taxon>Bacteria</taxon>
        <taxon>Pseudomonadati</taxon>
        <taxon>Pseudomonadota</taxon>
        <taxon>Gammaproteobacteria</taxon>
        <taxon>Nevskiales</taxon>
        <taxon>Nevskiaceae</taxon>
        <taxon>Solimonas</taxon>
    </lineage>
</organism>